<dbReference type="AlphaFoldDB" id="A0A264W771"/>
<accession>A0A264W771</accession>
<dbReference type="PANTHER" id="PTHR21299">
    <property type="entry name" value="CYTIDYLATE KINASE/PANTOATE-BETA-ALANINE LIGASE"/>
    <property type="match status" value="1"/>
</dbReference>
<comment type="caution">
    <text evidence="9">The sequence shown here is derived from an EMBL/GenBank/DDBJ whole genome shotgun (WGS) entry which is preliminary data.</text>
</comment>
<sequence length="286" mass="32161">MIICETKQQLRDYRKSCTGSVGFVPTMGFLHEGHAKLIETSVKQNDVTILSIFVNPTQFGPNEDLDRYPRDFERDHKLAETLGVDCIFYPSVEEMYGTPSTITFNSGEMATVLCGASRPGHFDGVLQVVTKLFHLVQPTHAYFGQKDAQQLALIESLVEAYDFPLTIVRVATIRESDGLAKSSRNVYLSNLERDQAPKIYQALLAGKELFKEGASVEETVNFVHKELDKLTGARVDYVDMLSYPHLTKTEQAKLFVLAVAVFFEKARLIDNILIERVNPYATNDVK</sequence>
<dbReference type="Pfam" id="PF02569">
    <property type="entry name" value="Pantoate_ligase"/>
    <property type="match status" value="1"/>
</dbReference>
<dbReference type="GO" id="GO:0005829">
    <property type="term" value="C:cytosol"/>
    <property type="evidence" value="ECO:0007669"/>
    <property type="project" value="TreeGrafter"/>
</dbReference>
<feature type="binding site" evidence="8">
    <location>
        <position position="58"/>
    </location>
    <ligand>
        <name>(R)-pantoate</name>
        <dbReference type="ChEBI" id="CHEBI:15980"/>
    </ligand>
</feature>
<keyword evidence="10" id="KW-1185">Reference proteome</keyword>
<evidence type="ECO:0000313" key="9">
    <source>
        <dbReference type="EMBL" id="OZS79409.1"/>
    </source>
</evidence>
<dbReference type="NCBIfam" id="TIGR00018">
    <property type="entry name" value="panC"/>
    <property type="match status" value="1"/>
</dbReference>
<comment type="similarity">
    <text evidence="2 8">Belongs to the pantothenate synthetase family.</text>
</comment>
<proteinExistence type="inferred from homology"/>
<dbReference type="EC" id="6.3.2.1" evidence="8"/>
<dbReference type="Proteomes" id="UP000217065">
    <property type="component" value="Unassembled WGS sequence"/>
</dbReference>
<organism evidence="9 10">
    <name type="scientific">Tetzosporium hominis</name>
    <dbReference type="NCBI Taxonomy" id="2020506"/>
    <lineage>
        <taxon>Bacteria</taxon>
        <taxon>Bacillati</taxon>
        <taxon>Bacillota</taxon>
        <taxon>Bacilli</taxon>
        <taxon>Bacillales</taxon>
        <taxon>Caryophanaceae</taxon>
        <taxon>Tetzosporium</taxon>
    </lineage>
</organism>
<keyword evidence="6 8" id="KW-0067">ATP-binding</keyword>
<keyword evidence="5 8" id="KW-0547">Nucleotide-binding</keyword>
<dbReference type="Gene3D" id="3.40.50.620">
    <property type="entry name" value="HUPs"/>
    <property type="match status" value="1"/>
</dbReference>
<comment type="pathway">
    <text evidence="1 8">Cofactor biosynthesis; (R)-pantothenate biosynthesis; (R)-pantothenate from (R)-pantoate and beta-alanine: step 1/1.</text>
</comment>
<dbReference type="InterPro" id="IPR003721">
    <property type="entry name" value="Pantoate_ligase"/>
</dbReference>
<feature type="binding site" evidence="8">
    <location>
        <position position="150"/>
    </location>
    <ligand>
        <name>(R)-pantoate</name>
        <dbReference type="ChEBI" id="CHEBI:15980"/>
    </ligand>
</feature>
<evidence type="ECO:0000256" key="2">
    <source>
        <dbReference type="ARBA" id="ARBA00009256"/>
    </source>
</evidence>
<name>A0A264W771_9BACL</name>
<evidence type="ECO:0000256" key="3">
    <source>
        <dbReference type="ARBA" id="ARBA00022598"/>
    </source>
</evidence>
<reference evidence="9 10" key="1">
    <citation type="submission" date="2017-07" db="EMBL/GenBank/DDBJ databases">
        <title>Tetzosporium hominis gen.nov. sp.nov.</title>
        <authorList>
            <person name="Tetz G."/>
            <person name="Tetz V."/>
        </authorList>
    </citation>
    <scope>NUCLEOTIDE SEQUENCE [LARGE SCALE GENOMIC DNA]</scope>
    <source>
        <strain evidence="9 10">VT-49</strain>
    </source>
</reference>
<feature type="binding site" evidence="8">
    <location>
        <position position="58"/>
    </location>
    <ligand>
        <name>beta-alanine</name>
        <dbReference type="ChEBI" id="CHEBI:57966"/>
    </ligand>
</feature>
<dbReference type="SUPFAM" id="SSF52374">
    <property type="entry name" value="Nucleotidylyl transferase"/>
    <property type="match status" value="1"/>
</dbReference>
<gene>
    <name evidence="8" type="primary">panC</name>
    <name evidence="9" type="ORF">CF394_03020</name>
</gene>
<evidence type="ECO:0000256" key="8">
    <source>
        <dbReference type="HAMAP-Rule" id="MF_00158"/>
    </source>
</evidence>
<dbReference type="PANTHER" id="PTHR21299:SF1">
    <property type="entry name" value="PANTOATE--BETA-ALANINE LIGASE"/>
    <property type="match status" value="1"/>
</dbReference>
<feature type="binding site" evidence="8">
    <location>
        <begin position="144"/>
        <end position="147"/>
    </location>
    <ligand>
        <name>ATP</name>
        <dbReference type="ChEBI" id="CHEBI:30616"/>
    </ligand>
</feature>
<dbReference type="EMBL" id="NOKQ01000134">
    <property type="protein sequence ID" value="OZS79409.1"/>
    <property type="molecule type" value="Genomic_DNA"/>
</dbReference>
<dbReference type="HAMAP" id="MF_00158">
    <property type="entry name" value="PanC"/>
    <property type="match status" value="1"/>
</dbReference>
<protein>
    <recommendedName>
        <fullName evidence="8">Pantothenate synthetase</fullName>
        <shortName evidence="8">PS</shortName>
        <ecNumber evidence="8">6.3.2.1</ecNumber>
    </recommendedName>
    <alternativeName>
        <fullName evidence="8">Pantoate--beta-alanine ligase</fullName>
    </alternativeName>
    <alternativeName>
        <fullName evidence="8">Pantoate-activating enzyme</fullName>
    </alternativeName>
</protein>
<dbReference type="UniPathway" id="UPA00028">
    <property type="reaction ID" value="UER00005"/>
</dbReference>
<dbReference type="GO" id="GO:0005524">
    <property type="term" value="F:ATP binding"/>
    <property type="evidence" value="ECO:0007669"/>
    <property type="project" value="UniProtKB-KW"/>
</dbReference>
<keyword evidence="8" id="KW-0963">Cytoplasm</keyword>
<evidence type="ECO:0000256" key="6">
    <source>
        <dbReference type="ARBA" id="ARBA00022840"/>
    </source>
</evidence>
<dbReference type="CDD" id="cd00560">
    <property type="entry name" value="PanC"/>
    <property type="match status" value="1"/>
</dbReference>
<dbReference type="InterPro" id="IPR004821">
    <property type="entry name" value="Cyt_trans-like"/>
</dbReference>
<keyword evidence="4 8" id="KW-0566">Pantothenate biosynthesis</keyword>
<feature type="active site" description="Proton donor" evidence="8">
    <location>
        <position position="34"/>
    </location>
</feature>
<comment type="function">
    <text evidence="8">Catalyzes the condensation of pantoate with beta-alanine in an ATP-dependent reaction via a pantoyl-adenylate intermediate.</text>
</comment>
<comment type="subcellular location">
    <subcellularLocation>
        <location evidence="8">Cytoplasm</location>
    </subcellularLocation>
</comment>
<keyword evidence="3 8" id="KW-0436">Ligase</keyword>
<feature type="binding site" evidence="8">
    <location>
        <position position="173"/>
    </location>
    <ligand>
        <name>ATP</name>
        <dbReference type="ChEBI" id="CHEBI:30616"/>
    </ligand>
</feature>
<comment type="miscellaneous">
    <text evidence="8">The reaction proceeds by a bi uni uni bi ping pong mechanism.</text>
</comment>
<evidence type="ECO:0000313" key="10">
    <source>
        <dbReference type="Proteomes" id="UP000217065"/>
    </source>
</evidence>
<evidence type="ECO:0000256" key="7">
    <source>
        <dbReference type="ARBA" id="ARBA00048258"/>
    </source>
</evidence>
<dbReference type="InterPro" id="IPR014729">
    <property type="entry name" value="Rossmann-like_a/b/a_fold"/>
</dbReference>
<evidence type="ECO:0000256" key="4">
    <source>
        <dbReference type="ARBA" id="ARBA00022655"/>
    </source>
</evidence>
<dbReference type="RefSeq" id="WP_094941790.1">
    <property type="nucleotide sequence ID" value="NZ_NOKQ01000134.1"/>
</dbReference>
<dbReference type="OrthoDB" id="9773087at2"/>
<feature type="binding site" evidence="8">
    <location>
        <begin position="27"/>
        <end position="34"/>
    </location>
    <ligand>
        <name>ATP</name>
        <dbReference type="ChEBI" id="CHEBI:30616"/>
    </ligand>
</feature>
<comment type="catalytic activity">
    <reaction evidence="7 8">
        <text>(R)-pantoate + beta-alanine + ATP = (R)-pantothenate + AMP + diphosphate + H(+)</text>
        <dbReference type="Rhea" id="RHEA:10912"/>
        <dbReference type="ChEBI" id="CHEBI:15378"/>
        <dbReference type="ChEBI" id="CHEBI:15980"/>
        <dbReference type="ChEBI" id="CHEBI:29032"/>
        <dbReference type="ChEBI" id="CHEBI:30616"/>
        <dbReference type="ChEBI" id="CHEBI:33019"/>
        <dbReference type="ChEBI" id="CHEBI:57966"/>
        <dbReference type="ChEBI" id="CHEBI:456215"/>
        <dbReference type="EC" id="6.3.2.1"/>
    </reaction>
</comment>
<evidence type="ECO:0000256" key="5">
    <source>
        <dbReference type="ARBA" id="ARBA00022741"/>
    </source>
</evidence>
<dbReference type="GO" id="GO:0015940">
    <property type="term" value="P:pantothenate biosynthetic process"/>
    <property type="evidence" value="ECO:0007669"/>
    <property type="project" value="UniProtKB-UniRule"/>
</dbReference>
<dbReference type="InterPro" id="IPR042176">
    <property type="entry name" value="Pantoate_ligase_C"/>
</dbReference>
<comment type="subunit">
    <text evidence="8">Homodimer.</text>
</comment>
<feature type="binding site" evidence="8">
    <location>
        <begin position="181"/>
        <end position="184"/>
    </location>
    <ligand>
        <name>ATP</name>
        <dbReference type="ChEBI" id="CHEBI:30616"/>
    </ligand>
</feature>
<dbReference type="Gene3D" id="3.30.1300.10">
    <property type="entry name" value="Pantoate-beta-alanine ligase, C-terminal domain"/>
    <property type="match status" value="1"/>
</dbReference>
<dbReference type="NCBIfam" id="TIGR00125">
    <property type="entry name" value="cyt_tran_rel"/>
    <property type="match status" value="1"/>
</dbReference>
<evidence type="ECO:0000256" key="1">
    <source>
        <dbReference type="ARBA" id="ARBA00004990"/>
    </source>
</evidence>
<dbReference type="GO" id="GO:0004592">
    <property type="term" value="F:pantoate-beta-alanine ligase activity"/>
    <property type="evidence" value="ECO:0007669"/>
    <property type="project" value="UniProtKB-UniRule"/>
</dbReference>